<keyword evidence="1" id="KW-0732">Signal</keyword>
<name>A0A1H6STU6_9BURK</name>
<evidence type="ECO:0000313" key="4">
    <source>
        <dbReference type="Proteomes" id="UP000198866"/>
    </source>
</evidence>
<dbReference type="AlphaFoldDB" id="A0A1H6STU6"/>
<dbReference type="EMBL" id="FNYE01000003">
    <property type="protein sequence ID" value="SEI71398.1"/>
    <property type="molecule type" value="Genomic_DNA"/>
</dbReference>
<sequence length="561" mass="62581">MNTTRPTASDYTRKQLGCAAAVLVCLTLCSIDAYAQPKLTPRAYRLADAAYKSIADGNLPRAESYAERAWTVQPGSEQLGLLLLDVYVREGKTPEADSLGETLLERFPDSPQVLAQNGFLAQRQQRSQMAFRYLSAALEKGKWTTEQQRTLRLAWADSALTAQRPDEAEKALAPLADQTDAAVQLRLAQTRLIEGDRQSAVSAAQMALDHATTDADRTYAQAIIDQAHNAELQETQAAATAHLQAAYDLLRERKDSQALEEFQTGFDQGAGTAGNYADAAYAAKRTFDNERSVKLFEQSLDADDKEHAFDEQRRFGYKREVEELQREWGFQLSLPYQTAAFGPEGTVDVLQPGFEAYWQPPKIGYRDGRILQFFVRGYGTAYDGAGNVTGAPTIQGSVGVRYKPLPSQNLVVTGERLFKIGSLSTNDFLFRLGYSSEDGTDLRVTEPSWRSWQAYIEGAYFVNAGRYIIYTELRYGHTWRVTPISEKLTVYPHVALAGDHDNKATDQTALGIGPGVQFRFWFRESKYRAPASWADVTVQYRFPLTSAARARGLVVRATLWF</sequence>
<dbReference type="InterPro" id="IPR011990">
    <property type="entry name" value="TPR-like_helical_dom_sf"/>
</dbReference>
<keyword evidence="4" id="KW-1185">Reference proteome</keyword>
<organism evidence="3 4">
    <name type="scientific">Paraburkholderia diazotrophica</name>
    <dbReference type="NCBI Taxonomy" id="667676"/>
    <lineage>
        <taxon>Bacteria</taxon>
        <taxon>Pseudomonadati</taxon>
        <taxon>Pseudomonadota</taxon>
        <taxon>Betaproteobacteria</taxon>
        <taxon>Burkholderiales</taxon>
        <taxon>Burkholderiaceae</taxon>
        <taxon>Paraburkholderia</taxon>
    </lineage>
</organism>
<dbReference type="STRING" id="667676.SAMN05192539_1003374"/>
<dbReference type="Proteomes" id="UP000198866">
    <property type="component" value="Unassembled WGS sequence"/>
</dbReference>
<dbReference type="OrthoDB" id="7399085at2"/>
<feature type="chain" id="PRO_5011777256" evidence="1">
    <location>
        <begin position="36"/>
        <end position="561"/>
    </location>
</feature>
<dbReference type="Pfam" id="PF13283">
    <property type="entry name" value="NfrA_C"/>
    <property type="match status" value="1"/>
</dbReference>
<accession>A0A1H6STU6</accession>
<gene>
    <name evidence="3" type="ORF">SAMN05192539_1003374</name>
</gene>
<protein>
    <submittedName>
        <fullName evidence="3">Tetratricopeptide repeat-containing protein</fullName>
    </submittedName>
</protein>
<feature type="signal peptide" evidence="1">
    <location>
        <begin position="1"/>
        <end position="35"/>
    </location>
</feature>
<evidence type="ECO:0000259" key="2">
    <source>
        <dbReference type="Pfam" id="PF13283"/>
    </source>
</evidence>
<proteinExistence type="predicted"/>
<feature type="domain" description="Bacteriophage N4 adsorption protein A C-terminal" evidence="2">
    <location>
        <begin position="386"/>
        <end position="556"/>
    </location>
</feature>
<dbReference type="RefSeq" id="WP_090864258.1">
    <property type="nucleotide sequence ID" value="NZ_FNYE01000003.1"/>
</dbReference>
<dbReference type="Gene3D" id="1.25.40.10">
    <property type="entry name" value="Tetratricopeptide repeat domain"/>
    <property type="match status" value="1"/>
</dbReference>
<dbReference type="InterPro" id="IPR025137">
    <property type="entry name" value="NfrA_C"/>
</dbReference>
<reference evidence="4" key="1">
    <citation type="submission" date="2016-10" db="EMBL/GenBank/DDBJ databases">
        <authorList>
            <person name="Varghese N."/>
            <person name="Submissions S."/>
        </authorList>
    </citation>
    <scope>NUCLEOTIDE SEQUENCE [LARGE SCALE GENOMIC DNA]</scope>
    <source>
        <strain evidence="4">LMG 26031</strain>
    </source>
</reference>
<dbReference type="SUPFAM" id="SSF48452">
    <property type="entry name" value="TPR-like"/>
    <property type="match status" value="1"/>
</dbReference>
<evidence type="ECO:0000313" key="3">
    <source>
        <dbReference type="EMBL" id="SEI71398.1"/>
    </source>
</evidence>
<evidence type="ECO:0000256" key="1">
    <source>
        <dbReference type="SAM" id="SignalP"/>
    </source>
</evidence>